<accession>A0A975P7V7</accession>
<sequence length="188" mass="18611">MKRSRTVALSILGAAAFGLAGCQEEATEAASFADLDSCLAAATDGGWFTKSDCEATFSEAQKLHEETAPRYESREVCEAEHGAGACGEDSVAGSGGGGFSFMPLLVGYMIGQALGGGRPMAQPVVPKAGGGFTTPAGTGISRIGGAGPVSAAAFDKAPVTKGLPPMTKAQVQSKGGFGGTAGTRSVSG</sequence>
<feature type="signal peptide" evidence="2">
    <location>
        <begin position="1"/>
        <end position="20"/>
    </location>
</feature>
<dbReference type="AlphaFoldDB" id="A0A975P7V7"/>
<gene>
    <name evidence="3" type="ORF">KM031_06240</name>
</gene>
<dbReference type="PROSITE" id="PS51257">
    <property type="entry name" value="PROKAR_LIPOPROTEIN"/>
    <property type="match status" value="1"/>
</dbReference>
<dbReference type="KEGG" id="gfu:KM031_06240"/>
<evidence type="ECO:0000256" key="1">
    <source>
        <dbReference type="SAM" id="MobiDB-lite"/>
    </source>
</evidence>
<dbReference type="InterPro" id="IPR009576">
    <property type="entry name" value="Biofilm_formation_YgiB"/>
</dbReference>
<dbReference type="EMBL" id="CP076361">
    <property type="protein sequence ID" value="QWK91479.1"/>
    <property type="molecule type" value="Genomic_DNA"/>
</dbReference>
<dbReference type="Proteomes" id="UP000679352">
    <property type="component" value="Chromosome"/>
</dbReference>
<evidence type="ECO:0000313" key="4">
    <source>
        <dbReference type="Proteomes" id="UP000679352"/>
    </source>
</evidence>
<reference evidence="3" key="1">
    <citation type="submission" date="2021-06" db="EMBL/GenBank/DDBJ databases">
        <title>Direct submission.</title>
        <authorList>
            <person name="Lee C.-S."/>
            <person name="Jin L."/>
        </authorList>
    </citation>
    <scope>NUCLEOTIDE SEQUENCE</scope>
    <source>
        <strain evidence="3">Con5</strain>
    </source>
</reference>
<organism evidence="3 4">
    <name type="scientific">Gemmobacter fulvus</name>
    <dbReference type="NCBI Taxonomy" id="2840474"/>
    <lineage>
        <taxon>Bacteria</taxon>
        <taxon>Pseudomonadati</taxon>
        <taxon>Pseudomonadota</taxon>
        <taxon>Alphaproteobacteria</taxon>
        <taxon>Rhodobacterales</taxon>
        <taxon>Paracoccaceae</taxon>
        <taxon>Gemmobacter</taxon>
    </lineage>
</organism>
<dbReference type="RefSeq" id="WP_215503670.1">
    <property type="nucleotide sequence ID" value="NZ_CP076361.1"/>
</dbReference>
<keyword evidence="4" id="KW-1185">Reference proteome</keyword>
<evidence type="ECO:0000313" key="3">
    <source>
        <dbReference type="EMBL" id="QWK91479.1"/>
    </source>
</evidence>
<dbReference type="Pfam" id="PF06693">
    <property type="entry name" value="DUF1190"/>
    <property type="match status" value="1"/>
</dbReference>
<feature type="region of interest" description="Disordered" evidence="1">
    <location>
        <begin position="167"/>
        <end position="188"/>
    </location>
</feature>
<proteinExistence type="predicted"/>
<evidence type="ECO:0000256" key="2">
    <source>
        <dbReference type="SAM" id="SignalP"/>
    </source>
</evidence>
<keyword evidence="2" id="KW-0732">Signal</keyword>
<protein>
    <submittedName>
        <fullName evidence="3">DUF1190 domain-containing protein</fullName>
    </submittedName>
</protein>
<feature type="chain" id="PRO_5036731163" evidence="2">
    <location>
        <begin position="21"/>
        <end position="188"/>
    </location>
</feature>
<name>A0A975P7V7_9RHOB</name>